<gene>
    <name evidence="12" type="ORF">ACFSCY_26360</name>
</gene>
<feature type="transmembrane region" description="Helical" evidence="9">
    <location>
        <begin position="37"/>
        <end position="54"/>
    </location>
</feature>
<dbReference type="EC" id="2.7.13.3" evidence="2"/>
<feature type="domain" description="Histidine kinase/HSP90-like ATPase" evidence="10">
    <location>
        <begin position="298"/>
        <end position="387"/>
    </location>
</feature>
<evidence type="ECO:0000259" key="10">
    <source>
        <dbReference type="Pfam" id="PF02518"/>
    </source>
</evidence>
<evidence type="ECO:0000313" key="13">
    <source>
        <dbReference type="Proteomes" id="UP001597145"/>
    </source>
</evidence>
<dbReference type="Proteomes" id="UP001597145">
    <property type="component" value="Unassembled WGS sequence"/>
</dbReference>
<reference evidence="13" key="1">
    <citation type="journal article" date="2019" name="Int. J. Syst. Evol. Microbiol.">
        <title>The Global Catalogue of Microorganisms (GCM) 10K type strain sequencing project: providing services to taxonomists for standard genome sequencing and annotation.</title>
        <authorList>
            <consortium name="The Broad Institute Genomics Platform"/>
            <consortium name="The Broad Institute Genome Sequencing Center for Infectious Disease"/>
            <person name="Wu L."/>
            <person name="Ma J."/>
        </authorList>
    </citation>
    <scope>NUCLEOTIDE SEQUENCE [LARGE SCALE GENOMIC DNA]</scope>
    <source>
        <strain evidence="13">JCM 12165</strain>
    </source>
</reference>
<keyword evidence="6 12" id="KW-0418">Kinase</keyword>
<keyword evidence="4" id="KW-0808">Transferase</keyword>
<dbReference type="InterPro" id="IPR050482">
    <property type="entry name" value="Sensor_HK_TwoCompSys"/>
</dbReference>
<evidence type="ECO:0000256" key="1">
    <source>
        <dbReference type="ARBA" id="ARBA00000085"/>
    </source>
</evidence>
<evidence type="ECO:0000256" key="9">
    <source>
        <dbReference type="SAM" id="Phobius"/>
    </source>
</evidence>
<dbReference type="RefSeq" id="WP_343984641.1">
    <property type="nucleotide sequence ID" value="NZ_BAAAJG010000025.1"/>
</dbReference>
<dbReference type="Gene3D" id="1.20.5.1930">
    <property type="match status" value="1"/>
</dbReference>
<evidence type="ECO:0000313" key="12">
    <source>
        <dbReference type="EMBL" id="MFD1532953.1"/>
    </source>
</evidence>
<dbReference type="EMBL" id="JBHUCP010000022">
    <property type="protein sequence ID" value="MFD1532953.1"/>
    <property type="molecule type" value="Genomic_DNA"/>
</dbReference>
<dbReference type="SUPFAM" id="SSF55874">
    <property type="entry name" value="ATPase domain of HSP90 chaperone/DNA topoisomerase II/histidine kinase"/>
    <property type="match status" value="1"/>
</dbReference>
<dbReference type="CDD" id="cd16917">
    <property type="entry name" value="HATPase_UhpB-NarQ-NarX-like"/>
    <property type="match status" value="1"/>
</dbReference>
<keyword evidence="9" id="KW-0472">Membrane</keyword>
<evidence type="ECO:0000259" key="11">
    <source>
        <dbReference type="Pfam" id="PF07730"/>
    </source>
</evidence>
<feature type="transmembrane region" description="Helical" evidence="9">
    <location>
        <begin position="142"/>
        <end position="164"/>
    </location>
</feature>
<evidence type="ECO:0000256" key="8">
    <source>
        <dbReference type="ARBA" id="ARBA00023012"/>
    </source>
</evidence>
<feature type="transmembrane region" description="Helical" evidence="9">
    <location>
        <begin position="12"/>
        <end position="31"/>
    </location>
</feature>
<name>A0ABW4FQS8_9PSEU</name>
<dbReference type="PANTHER" id="PTHR24421:SF10">
    <property type="entry name" value="NITRATE_NITRITE SENSOR PROTEIN NARQ"/>
    <property type="match status" value="1"/>
</dbReference>
<keyword evidence="3" id="KW-0597">Phosphoprotein</keyword>
<evidence type="ECO:0000256" key="2">
    <source>
        <dbReference type="ARBA" id="ARBA00012438"/>
    </source>
</evidence>
<dbReference type="InterPro" id="IPR036890">
    <property type="entry name" value="HATPase_C_sf"/>
</dbReference>
<comment type="catalytic activity">
    <reaction evidence="1">
        <text>ATP + protein L-histidine = ADP + protein N-phospho-L-histidine.</text>
        <dbReference type="EC" id="2.7.13.3"/>
    </reaction>
</comment>
<keyword evidence="8" id="KW-0902">Two-component regulatory system</keyword>
<feature type="transmembrane region" description="Helical" evidence="9">
    <location>
        <begin position="93"/>
        <end position="111"/>
    </location>
</feature>
<keyword evidence="7" id="KW-0067">ATP-binding</keyword>
<proteinExistence type="predicted"/>
<evidence type="ECO:0000256" key="4">
    <source>
        <dbReference type="ARBA" id="ARBA00022679"/>
    </source>
</evidence>
<dbReference type="PANTHER" id="PTHR24421">
    <property type="entry name" value="NITRATE/NITRITE SENSOR PROTEIN NARX-RELATED"/>
    <property type="match status" value="1"/>
</dbReference>
<keyword evidence="9" id="KW-0812">Transmembrane</keyword>
<evidence type="ECO:0000256" key="7">
    <source>
        <dbReference type="ARBA" id="ARBA00022840"/>
    </source>
</evidence>
<dbReference type="GO" id="GO:0016301">
    <property type="term" value="F:kinase activity"/>
    <property type="evidence" value="ECO:0007669"/>
    <property type="project" value="UniProtKB-KW"/>
</dbReference>
<dbReference type="InterPro" id="IPR011712">
    <property type="entry name" value="Sig_transdc_His_kin_sub3_dim/P"/>
</dbReference>
<feature type="domain" description="Signal transduction histidine kinase subgroup 3 dimerisation and phosphoacceptor" evidence="11">
    <location>
        <begin position="182"/>
        <end position="247"/>
    </location>
</feature>
<feature type="transmembrane region" description="Helical" evidence="9">
    <location>
        <begin position="61"/>
        <end position="81"/>
    </location>
</feature>
<dbReference type="Pfam" id="PF07730">
    <property type="entry name" value="HisKA_3"/>
    <property type="match status" value="1"/>
</dbReference>
<dbReference type="Pfam" id="PF02518">
    <property type="entry name" value="HATPase_c"/>
    <property type="match status" value="1"/>
</dbReference>
<dbReference type="Gene3D" id="3.30.565.10">
    <property type="entry name" value="Histidine kinase-like ATPase, C-terminal domain"/>
    <property type="match status" value="1"/>
</dbReference>
<evidence type="ECO:0000256" key="3">
    <source>
        <dbReference type="ARBA" id="ARBA00022553"/>
    </source>
</evidence>
<sequence>MIRLLRWVRQHVGLVTELAAYGFWLLLDAAIGVSGGYGLPVFAGLVVPAIVLLRRRPGVRLVPIAVAAVTTSIALSLLTALPVVRALAPSPSFALSFAELLALAIVVVLVLRHCELRTALVLTAAAAVAIVASPMLRTPGTTAGAFSMFSALGWGGAAAIGLVLREVDTRRRAALDDVRSAERMELARELHDVVAHHVTGIVVAAQAAAVVARTSPDDVDRALAAIETAGTDALAAMRSMVGVLRGQDAEGARTPGAELREVATLVQRFDPDERLVRLTTDPGLEHAVLPAGVAATGYRVVQEALTNVRRHAPEAAVVEVDIRIREGALLVSVRNNGVPVVPAGPRGGVGGFGLAGMAERVAALDGRLAAGPTAHGVWTVSAWLPLRSPTPPAPPASVPRRGAR</sequence>
<evidence type="ECO:0000256" key="5">
    <source>
        <dbReference type="ARBA" id="ARBA00022741"/>
    </source>
</evidence>
<comment type="caution">
    <text evidence="12">The sequence shown here is derived from an EMBL/GenBank/DDBJ whole genome shotgun (WGS) entry which is preliminary data.</text>
</comment>
<evidence type="ECO:0000256" key="6">
    <source>
        <dbReference type="ARBA" id="ARBA00022777"/>
    </source>
</evidence>
<keyword evidence="13" id="KW-1185">Reference proteome</keyword>
<keyword evidence="9" id="KW-1133">Transmembrane helix</keyword>
<dbReference type="InterPro" id="IPR003594">
    <property type="entry name" value="HATPase_dom"/>
</dbReference>
<accession>A0ABW4FQS8</accession>
<feature type="transmembrane region" description="Helical" evidence="9">
    <location>
        <begin position="118"/>
        <end position="136"/>
    </location>
</feature>
<protein>
    <recommendedName>
        <fullName evidence="2">histidine kinase</fullName>
        <ecNumber evidence="2">2.7.13.3</ecNumber>
    </recommendedName>
</protein>
<organism evidence="12 13">
    <name type="scientific">Pseudonocardia aurantiaca</name>
    <dbReference type="NCBI Taxonomy" id="75290"/>
    <lineage>
        <taxon>Bacteria</taxon>
        <taxon>Bacillati</taxon>
        <taxon>Actinomycetota</taxon>
        <taxon>Actinomycetes</taxon>
        <taxon>Pseudonocardiales</taxon>
        <taxon>Pseudonocardiaceae</taxon>
        <taxon>Pseudonocardia</taxon>
    </lineage>
</organism>
<keyword evidence="5" id="KW-0547">Nucleotide-binding</keyword>